<reference evidence="1" key="1">
    <citation type="submission" date="2019-08" db="EMBL/GenBank/DDBJ databases">
        <authorList>
            <person name="Kucharzyk K."/>
            <person name="Murdoch R.W."/>
            <person name="Higgins S."/>
            <person name="Loffler F."/>
        </authorList>
    </citation>
    <scope>NUCLEOTIDE SEQUENCE</scope>
</reference>
<comment type="caution">
    <text evidence="1">The sequence shown here is derived from an EMBL/GenBank/DDBJ whole genome shotgun (WGS) entry which is preliminary data.</text>
</comment>
<proteinExistence type="predicted"/>
<evidence type="ECO:0000313" key="1">
    <source>
        <dbReference type="EMBL" id="MPL94039.1"/>
    </source>
</evidence>
<protein>
    <submittedName>
        <fullName evidence="1">Uncharacterized protein</fullName>
    </submittedName>
</protein>
<organism evidence="1">
    <name type="scientific">bioreactor metagenome</name>
    <dbReference type="NCBI Taxonomy" id="1076179"/>
    <lineage>
        <taxon>unclassified sequences</taxon>
        <taxon>metagenomes</taxon>
        <taxon>ecological metagenomes</taxon>
    </lineage>
</organism>
<accession>A0A644VRL2</accession>
<dbReference type="EMBL" id="VSSQ01000412">
    <property type="protein sequence ID" value="MPL94039.1"/>
    <property type="molecule type" value="Genomic_DNA"/>
</dbReference>
<name>A0A644VRL2_9ZZZZ</name>
<gene>
    <name evidence="1" type="ORF">SDC9_40187</name>
</gene>
<sequence length="109" mass="11959">MNRKFQPVLVYHRGSGTSDEYGESSPNYGGEPMTIEMAISVIGGAFTVQNDIRAIRSTHVGLTVCRTLKSSDRICCAGTWYSIDYPNNTAPHYAIIYLQEVSDHAGGQN</sequence>
<dbReference type="AlphaFoldDB" id="A0A644VRL2"/>